<sequence>MVSVETLMLRADADGRWAYRRAATVPAPGETPDEAARRISGVAAGDPGTVVHSTSWRYLPAGEVVLTYAVCPDPAPWPPAAEPAELTELAELAGLAELEIARGAAPATPSPERVEVAHVAAHAVRHLAFLLDNDPVVRAALLPHPEIAAALTARPGPGQRASYGPVPAAPP</sequence>
<accession>A0ABT1KFA5</accession>
<evidence type="ECO:0000313" key="2">
    <source>
        <dbReference type="EMBL" id="MCP2352645.1"/>
    </source>
</evidence>
<name>A0ABT1KFA5_9ACTN</name>
<dbReference type="RefSeq" id="WP_253780292.1">
    <property type="nucleotide sequence ID" value="NZ_BAAAVE010000033.1"/>
</dbReference>
<dbReference type="Proteomes" id="UP001320766">
    <property type="component" value="Unassembled WGS sequence"/>
</dbReference>
<keyword evidence="3" id="KW-1185">Reference proteome</keyword>
<proteinExistence type="predicted"/>
<organism evidence="2 3">
    <name type="scientific">Nonomuraea roseoviolacea subsp. carminata</name>
    <dbReference type="NCBI Taxonomy" id="160689"/>
    <lineage>
        <taxon>Bacteria</taxon>
        <taxon>Bacillati</taxon>
        <taxon>Actinomycetota</taxon>
        <taxon>Actinomycetes</taxon>
        <taxon>Streptosporangiales</taxon>
        <taxon>Streptosporangiaceae</taxon>
        <taxon>Nonomuraea</taxon>
    </lineage>
</organism>
<evidence type="ECO:0008006" key="4">
    <source>
        <dbReference type="Google" id="ProtNLM"/>
    </source>
</evidence>
<evidence type="ECO:0000256" key="1">
    <source>
        <dbReference type="SAM" id="MobiDB-lite"/>
    </source>
</evidence>
<gene>
    <name evidence="2" type="ORF">HD595_008767</name>
</gene>
<feature type="region of interest" description="Disordered" evidence="1">
    <location>
        <begin position="152"/>
        <end position="171"/>
    </location>
</feature>
<evidence type="ECO:0000313" key="3">
    <source>
        <dbReference type="Proteomes" id="UP001320766"/>
    </source>
</evidence>
<dbReference type="EMBL" id="JAMZEC010000001">
    <property type="protein sequence ID" value="MCP2352645.1"/>
    <property type="molecule type" value="Genomic_DNA"/>
</dbReference>
<comment type="caution">
    <text evidence="2">The sequence shown here is derived from an EMBL/GenBank/DDBJ whole genome shotgun (WGS) entry which is preliminary data.</text>
</comment>
<protein>
    <recommendedName>
        <fullName evidence="4">DUF2188 domain-containing protein</fullName>
    </recommendedName>
</protein>
<reference evidence="2 3" key="1">
    <citation type="submission" date="2022-06" db="EMBL/GenBank/DDBJ databases">
        <title>Sequencing the genomes of 1000 actinobacteria strains.</title>
        <authorList>
            <person name="Klenk H.-P."/>
        </authorList>
    </citation>
    <scope>NUCLEOTIDE SEQUENCE [LARGE SCALE GENOMIC DNA]</scope>
    <source>
        <strain evidence="2 3">DSM 44170</strain>
    </source>
</reference>